<evidence type="ECO:0000313" key="2">
    <source>
        <dbReference type="Proteomes" id="UP001164929"/>
    </source>
</evidence>
<reference evidence="1 2" key="1">
    <citation type="journal article" date="2023" name="Mol. Ecol. Resour.">
        <title>Chromosome-level genome assembly of a triploid poplar Populus alba 'Berolinensis'.</title>
        <authorList>
            <person name="Chen S."/>
            <person name="Yu Y."/>
            <person name="Wang X."/>
            <person name="Wang S."/>
            <person name="Zhang T."/>
            <person name="Zhou Y."/>
            <person name="He R."/>
            <person name="Meng N."/>
            <person name="Wang Y."/>
            <person name="Liu W."/>
            <person name="Liu Z."/>
            <person name="Liu J."/>
            <person name="Guo Q."/>
            <person name="Huang H."/>
            <person name="Sederoff R.R."/>
            <person name="Wang G."/>
            <person name="Qu G."/>
            <person name="Chen S."/>
        </authorList>
    </citation>
    <scope>NUCLEOTIDE SEQUENCE [LARGE SCALE GENOMIC DNA]</scope>
    <source>
        <strain evidence="1">SC-2020</strain>
    </source>
</reference>
<comment type="caution">
    <text evidence="1">The sequence shown here is derived from an EMBL/GenBank/DDBJ whole genome shotgun (WGS) entry which is preliminary data.</text>
</comment>
<gene>
    <name evidence="1" type="ORF">NC653_036980</name>
</gene>
<dbReference type="AlphaFoldDB" id="A0AAD6LL48"/>
<proteinExistence type="predicted"/>
<accession>A0AAD6LL48</accession>
<keyword evidence="2" id="KW-1185">Reference proteome</keyword>
<sequence>MCLDNQRLPGYLTGFFLGLPHIYDVSQNIQIKLATDQLSSAYLLTSSTILLQSPSLQIAFCREMACIDFVFLSMDLFFPFSATALDGHAYKYGGSSEEGCATLGLLTQYYGYPQEVSVFILLNESSKCSSFGVMDDEQFKPMVEEVDNHLPSSSSSQGVYELTDVEEDEWLMVAKKGNQFCDQWTNLSMLMDLTHTG</sequence>
<name>A0AAD6LL48_9ROSI</name>
<evidence type="ECO:0000313" key="1">
    <source>
        <dbReference type="EMBL" id="KAJ6969177.1"/>
    </source>
</evidence>
<organism evidence="1 2">
    <name type="scientific">Populus alba x Populus x berolinensis</name>
    <dbReference type="NCBI Taxonomy" id="444605"/>
    <lineage>
        <taxon>Eukaryota</taxon>
        <taxon>Viridiplantae</taxon>
        <taxon>Streptophyta</taxon>
        <taxon>Embryophyta</taxon>
        <taxon>Tracheophyta</taxon>
        <taxon>Spermatophyta</taxon>
        <taxon>Magnoliopsida</taxon>
        <taxon>eudicotyledons</taxon>
        <taxon>Gunneridae</taxon>
        <taxon>Pentapetalae</taxon>
        <taxon>rosids</taxon>
        <taxon>fabids</taxon>
        <taxon>Malpighiales</taxon>
        <taxon>Salicaceae</taxon>
        <taxon>Saliceae</taxon>
        <taxon>Populus</taxon>
    </lineage>
</organism>
<dbReference type="Proteomes" id="UP001164929">
    <property type="component" value="Chromosome 16"/>
</dbReference>
<protein>
    <submittedName>
        <fullName evidence="1">Uncharacterized protein</fullName>
    </submittedName>
</protein>
<dbReference type="EMBL" id="JAQIZT010000016">
    <property type="protein sequence ID" value="KAJ6969177.1"/>
    <property type="molecule type" value="Genomic_DNA"/>
</dbReference>